<gene>
    <name evidence="2" type="ORF">RRF57_010806</name>
</gene>
<keyword evidence="3" id="KW-1185">Reference proteome</keyword>
<organism evidence="2 3">
    <name type="scientific">Xylaria bambusicola</name>
    <dbReference type="NCBI Taxonomy" id="326684"/>
    <lineage>
        <taxon>Eukaryota</taxon>
        <taxon>Fungi</taxon>
        <taxon>Dikarya</taxon>
        <taxon>Ascomycota</taxon>
        <taxon>Pezizomycotina</taxon>
        <taxon>Sordariomycetes</taxon>
        <taxon>Xylariomycetidae</taxon>
        <taxon>Xylariales</taxon>
        <taxon>Xylariaceae</taxon>
        <taxon>Xylaria</taxon>
    </lineage>
</organism>
<reference evidence="2 3" key="1">
    <citation type="submission" date="2023-10" db="EMBL/GenBank/DDBJ databases">
        <title>Draft genome sequence of Xylaria bambusicola isolate GMP-LS, the root and basal stem rot pathogen of sugarcane in Indonesia.</title>
        <authorList>
            <person name="Selvaraj P."/>
            <person name="Muralishankar V."/>
            <person name="Muruganantham S."/>
            <person name="Sp S."/>
            <person name="Haryani S."/>
            <person name="Lau K.J.X."/>
            <person name="Naqvi N.I."/>
        </authorList>
    </citation>
    <scope>NUCLEOTIDE SEQUENCE [LARGE SCALE GENOMIC DNA]</scope>
    <source>
        <strain evidence="2">GMP-LS</strain>
    </source>
</reference>
<comment type="caution">
    <text evidence="2">The sequence shown here is derived from an EMBL/GenBank/DDBJ whole genome shotgun (WGS) entry which is preliminary data.</text>
</comment>
<dbReference type="AlphaFoldDB" id="A0AAN7UVK2"/>
<sequence length="247" mass="27019">MAGYPSAESMRSQWRTMQGILAEISVKTEDADTTGVGVAMARINDIPHGCASPLPNDGNYKSTYKLPPKNIEPGTIKNTSIKPKSFEKPMGIHKSPCNHTPRNSRRLAKSHNLIQEQMAEEFQRLYDAGLIDVGFGRGVAFGSIPLAPVLSGFGFGMGVYSDFNNNEDGTFLSWKGSLSHSASRYPSPILTPSGRLRKNGNMTVVVDSKRRGKRPSEVVGWYTSNVPLCDRVLCSAYDTDSIKNESD</sequence>
<accession>A0AAN7UVK2</accession>
<evidence type="ECO:0000256" key="1">
    <source>
        <dbReference type="SAM" id="MobiDB-lite"/>
    </source>
</evidence>
<protein>
    <submittedName>
        <fullName evidence="2">Uncharacterized protein</fullName>
    </submittedName>
</protein>
<feature type="region of interest" description="Disordered" evidence="1">
    <location>
        <begin position="65"/>
        <end position="104"/>
    </location>
</feature>
<name>A0AAN7UVK2_9PEZI</name>
<dbReference type="EMBL" id="JAWHQM010000048">
    <property type="protein sequence ID" value="KAK5635094.1"/>
    <property type="molecule type" value="Genomic_DNA"/>
</dbReference>
<evidence type="ECO:0000313" key="2">
    <source>
        <dbReference type="EMBL" id="KAK5635094.1"/>
    </source>
</evidence>
<evidence type="ECO:0000313" key="3">
    <source>
        <dbReference type="Proteomes" id="UP001305414"/>
    </source>
</evidence>
<dbReference type="Proteomes" id="UP001305414">
    <property type="component" value="Unassembled WGS sequence"/>
</dbReference>
<proteinExistence type="predicted"/>